<organism evidence="5 6">
    <name type="scientific">Morella rubra</name>
    <name type="common">Chinese bayberry</name>
    <dbReference type="NCBI Taxonomy" id="262757"/>
    <lineage>
        <taxon>Eukaryota</taxon>
        <taxon>Viridiplantae</taxon>
        <taxon>Streptophyta</taxon>
        <taxon>Embryophyta</taxon>
        <taxon>Tracheophyta</taxon>
        <taxon>Spermatophyta</taxon>
        <taxon>Magnoliopsida</taxon>
        <taxon>eudicotyledons</taxon>
        <taxon>Gunneridae</taxon>
        <taxon>Pentapetalae</taxon>
        <taxon>rosids</taxon>
        <taxon>fabids</taxon>
        <taxon>Fagales</taxon>
        <taxon>Myricaceae</taxon>
        <taxon>Morella</taxon>
    </lineage>
</organism>
<dbReference type="OrthoDB" id="637682at2759"/>
<dbReference type="SMART" id="SM00733">
    <property type="entry name" value="Mterf"/>
    <property type="match status" value="9"/>
</dbReference>
<dbReference type="PANTHER" id="PTHR13068:SF151">
    <property type="entry name" value="TRANSCRIPTION TERMINATION FACTOR MTERF9, CHLOROPLASTIC"/>
    <property type="match status" value="1"/>
</dbReference>
<dbReference type="InterPro" id="IPR038538">
    <property type="entry name" value="MTERF_sf"/>
</dbReference>
<evidence type="ECO:0008006" key="7">
    <source>
        <dbReference type="Google" id="ProtNLM"/>
    </source>
</evidence>
<dbReference type="GO" id="GO:0006353">
    <property type="term" value="P:DNA-templated transcription termination"/>
    <property type="evidence" value="ECO:0007669"/>
    <property type="project" value="UniProtKB-KW"/>
</dbReference>
<dbReference type="GO" id="GO:0003676">
    <property type="term" value="F:nucleic acid binding"/>
    <property type="evidence" value="ECO:0007669"/>
    <property type="project" value="InterPro"/>
</dbReference>
<sequence length="604" mass="67988">MSFSKSLRFSTNPALPFSPIPYTSLFTPVFIPINPPPPHKLPLKYQPLLPPKPLLVSSPSNQPTPASASGSLSNNQSSETQETQEAQEAISQFLQQSGVSVADSESIASNSPRYLAMLVDGVKELDELSLWDSWKSEGKELFAGNVGFKKKLVYMAKEKGDNGKVAFLESVGLSLSSAMNVARYLSAETLPCLIHKVKCMKEILFAGSNDGGIIGKNARRMMMQLSIPIDEEVQQTLSFFEKIEARRGGLDMLGSNNASFRYLIESFPRLLLLSVESHMKPVVEFLVNIGIPREHVRDVVLLFPPIIFCNIEVIKLRVRGFKELSAVDKDFGKLLLKYPWILSTSIQENYKAVLVFFSLEKVPIVSVHCAIKSWPHLLGCSTSKLKLMTEQFGEFGVQNKRLGQVISKSPQLLLRKPQELLEVMSFLEHVGLDKETIRRVMGRCPEIFASSIEKTLKRKIQFLTSIGVRRAHLPRVMRKYPELLVSDVDRTLLPRMTYLKTSGLTGKDIAFMVRRFSPLLGYSIEQVLRPKVEFLVTTMEKPITDVVDYPRYFSYSLEKKIKPRFWVLKGRNVECSLKDMLGRSDEEFAAEYMGVGSIPSPAHQ</sequence>
<evidence type="ECO:0000256" key="1">
    <source>
        <dbReference type="ARBA" id="ARBA00007692"/>
    </source>
</evidence>
<accession>A0A6A1VZ59</accession>
<comment type="caution">
    <text evidence="5">The sequence shown here is derived from an EMBL/GenBank/DDBJ whole genome shotgun (WGS) entry which is preliminary data.</text>
</comment>
<dbReference type="PANTHER" id="PTHR13068">
    <property type="entry name" value="CGI-12 PROTEIN-RELATED"/>
    <property type="match status" value="1"/>
</dbReference>
<keyword evidence="3" id="KW-0809">Transit peptide</keyword>
<protein>
    <recommendedName>
        <fullName evidence="7">mTERF domain-containing protein 1, mitochondrial</fullName>
    </recommendedName>
</protein>
<dbReference type="EMBL" id="RXIC02000021">
    <property type="protein sequence ID" value="KAB1218231.1"/>
    <property type="molecule type" value="Genomic_DNA"/>
</dbReference>
<dbReference type="FunFam" id="1.25.70.10:FF:000015">
    <property type="entry name" value="Mitochondrial transcription termination factor family protein"/>
    <property type="match status" value="1"/>
</dbReference>
<keyword evidence="2" id="KW-0806">Transcription termination</keyword>
<dbReference type="Pfam" id="PF02536">
    <property type="entry name" value="mTERF"/>
    <property type="match status" value="1"/>
</dbReference>
<dbReference type="Proteomes" id="UP000516437">
    <property type="component" value="Chromosome 3"/>
</dbReference>
<proteinExistence type="inferred from homology"/>
<name>A0A6A1VZ59_9ROSI</name>
<keyword evidence="6" id="KW-1185">Reference proteome</keyword>
<evidence type="ECO:0000313" key="6">
    <source>
        <dbReference type="Proteomes" id="UP000516437"/>
    </source>
</evidence>
<comment type="similarity">
    <text evidence="1">Belongs to the mTERF family.</text>
</comment>
<evidence type="ECO:0000256" key="2">
    <source>
        <dbReference type="ARBA" id="ARBA00022472"/>
    </source>
</evidence>
<reference evidence="5 6" key="1">
    <citation type="journal article" date="2019" name="Plant Biotechnol. J.">
        <title>The red bayberry genome and genetic basis of sex determination.</title>
        <authorList>
            <person name="Jia H.M."/>
            <person name="Jia H.J."/>
            <person name="Cai Q.L."/>
            <person name="Wang Y."/>
            <person name="Zhao H.B."/>
            <person name="Yang W.F."/>
            <person name="Wang G.Y."/>
            <person name="Li Y.H."/>
            <person name="Zhan D.L."/>
            <person name="Shen Y.T."/>
            <person name="Niu Q.F."/>
            <person name="Chang L."/>
            <person name="Qiu J."/>
            <person name="Zhao L."/>
            <person name="Xie H.B."/>
            <person name="Fu W.Y."/>
            <person name="Jin J."/>
            <person name="Li X.W."/>
            <person name="Jiao Y."/>
            <person name="Zhou C.C."/>
            <person name="Tu T."/>
            <person name="Chai C.Y."/>
            <person name="Gao J.L."/>
            <person name="Fan L.J."/>
            <person name="van de Weg E."/>
            <person name="Wang J.Y."/>
            <person name="Gao Z.S."/>
        </authorList>
    </citation>
    <scope>NUCLEOTIDE SEQUENCE [LARGE SCALE GENOMIC DNA]</scope>
    <source>
        <tissue evidence="5">Leaves</tissue>
    </source>
</reference>
<evidence type="ECO:0000256" key="4">
    <source>
        <dbReference type="SAM" id="MobiDB-lite"/>
    </source>
</evidence>
<keyword evidence="2" id="KW-0804">Transcription</keyword>
<dbReference type="AlphaFoldDB" id="A0A6A1VZ59"/>
<gene>
    <name evidence="5" type="ORF">CJ030_MR3G026111</name>
</gene>
<evidence type="ECO:0000256" key="3">
    <source>
        <dbReference type="ARBA" id="ARBA00022946"/>
    </source>
</evidence>
<dbReference type="Gene3D" id="1.25.70.10">
    <property type="entry name" value="Transcription termination factor 3, mitochondrial"/>
    <property type="match status" value="1"/>
</dbReference>
<evidence type="ECO:0000313" key="5">
    <source>
        <dbReference type="EMBL" id="KAB1218231.1"/>
    </source>
</evidence>
<dbReference type="InterPro" id="IPR003690">
    <property type="entry name" value="MTERF"/>
</dbReference>
<keyword evidence="2" id="KW-0805">Transcription regulation</keyword>
<feature type="region of interest" description="Disordered" evidence="4">
    <location>
        <begin position="54"/>
        <end position="86"/>
    </location>
</feature>